<feature type="chain" id="PRO_5039518290" description="peptidylprolyl isomerase" evidence="7">
    <location>
        <begin position="21"/>
        <end position="330"/>
    </location>
</feature>
<sequence length="330" mass="33633">MRFRPIASLSVVAAAALLLAGCSGSPDEASTPDASGSADAGQCQSALADAPAPDGLVVSGDFQSKVSVTLPDGYNPTALQRTTLVEGTGQQVKAGDVLKANFTLIDTASGAVQLQTLDTEPNGMDTLISSQQIFGAALECAPLGSRTVSSFPAGTLGEGSPAFVLVADSLSELPTRAEGTEVPPVDGMPAVTFDDNGAPTTTTNADGKQMLPQPTAPAPTEVRIENLRQGAGEVVNPGDQVIVQYTGALYDSGQVFDSSWQRGAPAQFVTNQVVDGFRQALEGQTVGSQVVVVIPPAAGYGDKAQGDIPANSTLFFVVDILGVQHADMAG</sequence>
<evidence type="ECO:0000256" key="3">
    <source>
        <dbReference type="ARBA" id="ARBA00013194"/>
    </source>
</evidence>
<comment type="similarity">
    <text evidence="2">Belongs to the FKBP-type PPIase family.</text>
</comment>
<dbReference type="Proteomes" id="UP000186456">
    <property type="component" value="Unassembled WGS sequence"/>
</dbReference>
<evidence type="ECO:0000259" key="8">
    <source>
        <dbReference type="PROSITE" id="PS50059"/>
    </source>
</evidence>
<organism evidence="9 10">
    <name type="scientific">Microbacterium testaceum (strain StLB037)</name>
    <dbReference type="NCBI Taxonomy" id="979556"/>
    <lineage>
        <taxon>Bacteria</taxon>
        <taxon>Bacillati</taxon>
        <taxon>Actinomycetota</taxon>
        <taxon>Actinomycetes</taxon>
        <taxon>Micrococcales</taxon>
        <taxon>Microbacteriaceae</taxon>
        <taxon>Microbacterium</taxon>
    </lineage>
</organism>
<dbReference type="PROSITE" id="PS51257">
    <property type="entry name" value="PROKAR_LIPOPROTEIN"/>
    <property type="match status" value="1"/>
</dbReference>
<dbReference type="PANTHER" id="PTHR43811">
    <property type="entry name" value="FKBP-TYPE PEPTIDYL-PROLYL CIS-TRANS ISOMERASE FKPA"/>
    <property type="match status" value="1"/>
</dbReference>
<dbReference type="SUPFAM" id="SSF54534">
    <property type="entry name" value="FKBP-like"/>
    <property type="match status" value="1"/>
</dbReference>
<dbReference type="PROSITE" id="PS50059">
    <property type="entry name" value="FKBP_PPIASE"/>
    <property type="match status" value="1"/>
</dbReference>
<evidence type="ECO:0000256" key="4">
    <source>
        <dbReference type="ARBA" id="ARBA00023110"/>
    </source>
</evidence>
<dbReference type="Pfam" id="PF00254">
    <property type="entry name" value="FKBP_C"/>
    <property type="match status" value="1"/>
</dbReference>
<dbReference type="EMBL" id="FNJN01000001">
    <property type="protein sequence ID" value="SDO63036.1"/>
    <property type="molecule type" value="Genomic_DNA"/>
</dbReference>
<protein>
    <recommendedName>
        <fullName evidence="3 6">peptidylprolyl isomerase</fullName>
        <ecNumber evidence="3 6">5.2.1.8</ecNumber>
    </recommendedName>
</protein>
<evidence type="ECO:0000256" key="6">
    <source>
        <dbReference type="PROSITE-ProRule" id="PRU00277"/>
    </source>
</evidence>
<evidence type="ECO:0000313" key="9">
    <source>
        <dbReference type="EMBL" id="SDO63036.1"/>
    </source>
</evidence>
<accession>A0A1H0L4S7</accession>
<evidence type="ECO:0000256" key="1">
    <source>
        <dbReference type="ARBA" id="ARBA00000971"/>
    </source>
</evidence>
<feature type="domain" description="PPIase FKBP-type" evidence="8">
    <location>
        <begin position="238"/>
        <end position="324"/>
    </location>
</feature>
<dbReference type="InterPro" id="IPR001179">
    <property type="entry name" value="PPIase_FKBP_dom"/>
</dbReference>
<dbReference type="AlphaFoldDB" id="A0A1H0L4S7"/>
<feature type="signal peptide" evidence="7">
    <location>
        <begin position="1"/>
        <end position="20"/>
    </location>
</feature>
<gene>
    <name evidence="9" type="ORF">SAMN04487788_0351</name>
</gene>
<dbReference type="GO" id="GO:0003755">
    <property type="term" value="F:peptidyl-prolyl cis-trans isomerase activity"/>
    <property type="evidence" value="ECO:0007669"/>
    <property type="project" value="UniProtKB-KW"/>
</dbReference>
<evidence type="ECO:0000256" key="7">
    <source>
        <dbReference type="SAM" id="SignalP"/>
    </source>
</evidence>
<name>A0A1H0L4S7_MICTS</name>
<comment type="catalytic activity">
    <reaction evidence="1 6">
        <text>[protein]-peptidylproline (omega=180) = [protein]-peptidylproline (omega=0)</text>
        <dbReference type="Rhea" id="RHEA:16237"/>
        <dbReference type="Rhea" id="RHEA-COMP:10747"/>
        <dbReference type="Rhea" id="RHEA-COMP:10748"/>
        <dbReference type="ChEBI" id="CHEBI:83833"/>
        <dbReference type="ChEBI" id="CHEBI:83834"/>
        <dbReference type="EC" id="5.2.1.8"/>
    </reaction>
</comment>
<evidence type="ECO:0000313" key="10">
    <source>
        <dbReference type="Proteomes" id="UP000186456"/>
    </source>
</evidence>
<proteinExistence type="inferred from homology"/>
<keyword evidence="7" id="KW-0732">Signal</keyword>
<dbReference type="PANTHER" id="PTHR43811:SF19">
    <property type="entry name" value="39 KDA FK506-BINDING NUCLEAR PROTEIN"/>
    <property type="match status" value="1"/>
</dbReference>
<keyword evidence="4 6" id="KW-0697">Rotamase</keyword>
<dbReference type="RefSeq" id="WP_056227188.1">
    <property type="nucleotide sequence ID" value="NZ_FNJN01000001.1"/>
</dbReference>
<keyword evidence="5 6" id="KW-0413">Isomerase</keyword>
<reference evidence="9 10" key="1">
    <citation type="submission" date="2016-10" db="EMBL/GenBank/DDBJ databases">
        <authorList>
            <person name="de Groot N.N."/>
        </authorList>
    </citation>
    <scope>NUCLEOTIDE SEQUENCE [LARGE SCALE GENOMIC DNA]</scope>
    <source>
        <strain evidence="9 10">StLB037</strain>
    </source>
</reference>
<dbReference type="EC" id="5.2.1.8" evidence="3 6"/>
<evidence type="ECO:0000256" key="5">
    <source>
        <dbReference type="ARBA" id="ARBA00023235"/>
    </source>
</evidence>
<dbReference type="InterPro" id="IPR046357">
    <property type="entry name" value="PPIase_dom_sf"/>
</dbReference>
<evidence type="ECO:0000256" key="2">
    <source>
        <dbReference type="ARBA" id="ARBA00006577"/>
    </source>
</evidence>
<dbReference type="Gene3D" id="3.10.50.40">
    <property type="match status" value="1"/>
</dbReference>